<dbReference type="CDD" id="cd07730">
    <property type="entry name" value="metallo-hydrolase-like_MBL-fold"/>
    <property type="match status" value="1"/>
</dbReference>
<dbReference type="AlphaFoldDB" id="A0A7R7XBR9"/>
<evidence type="ECO:0000313" key="7">
    <source>
        <dbReference type="Proteomes" id="UP000654913"/>
    </source>
</evidence>
<dbReference type="SUPFAM" id="SSF56281">
    <property type="entry name" value="Metallo-hydrolase/oxidoreductase"/>
    <property type="match status" value="1"/>
</dbReference>
<dbReference type="InterPro" id="IPR036866">
    <property type="entry name" value="RibonucZ/Hydroxyglut_hydro"/>
</dbReference>
<dbReference type="GO" id="GO:0046872">
    <property type="term" value="F:metal ion binding"/>
    <property type="evidence" value="ECO:0007669"/>
    <property type="project" value="UniProtKB-KW"/>
</dbReference>
<dbReference type="PANTHER" id="PTHR42978">
    <property type="entry name" value="QUORUM-QUENCHING LACTONASE YTNP-RELATED-RELATED"/>
    <property type="match status" value="1"/>
</dbReference>
<sequence length="315" mass="35312">MASFENVLPDTKAYVNLQLLNGGSMTAEYHKLHAGEPAKKFRMYNWSFLIHHVKQNRWVLWDLGMSSNPNDFPPLIANGPIIEAEVQDPRERIPDQIKRRSGIGAEQVDAIILSHAHFDHCRPAKQTFPSATVLFGPGTSEYCSPGHLADPCSPWDGRYFDPELATERWKTLAGPWVQFGPFERAMDFFGDGSFWVIQAPGHMPGNLCACARLQSGEWIMLGSDCCHSRALFNGTKEFGTFELPDGSTGCLHTDVAAAEDTLARMRMMEKEMGVHVALAHDATWMENESNPALLSLLDEAFRDDIRTALRRQESF</sequence>
<evidence type="ECO:0000259" key="5">
    <source>
        <dbReference type="SMART" id="SM00849"/>
    </source>
</evidence>
<keyword evidence="3" id="KW-0378">Hydrolase</keyword>
<dbReference type="Gene3D" id="3.60.15.10">
    <property type="entry name" value="Ribonuclease Z/Hydroxyacylglutathione hydrolase-like"/>
    <property type="match status" value="1"/>
</dbReference>
<reference evidence="6" key="1">
    <citation type="submission" date="2021-01" db="EMBL/GenBank/DDBJ databases">
        <authorList>
            <consortium name="Aspergillus puulaauensis MK2 genome sequencing consortium"/>
            <person name="Kazuki M."/>
            <person name="Futagami T."/>
        </authorList>
    </citation>
    <scope>NUCLEOTIDE SEQUENCE</scope>
    <source>
        <strain evidence="6">MK2</strain>
    </source>
</reference>
<evidence type="ECO:0000313" key="6">
    <source>
        <dbReference type="EMBL" id="BCS17804.1"/>
    </source>
</evidence>
<dbReference type="InterPro" id="IPR051013">
    <property type="entry name" value="MBL_superfamily_lactonases"/>
</dbReference>
<dbReference type="OrthoDB" id="10250730at2759"/>
<proteinExistence type="inferred from homology"/>
<keyword evidence="4" id="KW-0862">Zinc</keyword>
<evidence type="ECO:0000256" key="3">
    <source>
        <dbReference type="ARBA" id="ARBA00022801"/>
    </source>
</evidence>
<evidence type="ECO:0000256" key="1">
    <source>
        <dbReference type="ARBA" id="ARBA00007749"/>
    </source>
</evidence>
<accession>A0A7R7XBR9</accession>
<evidence type="ECO:0000256" key="2">
    <source>
        <dbReference type="ARBA" id="ARBA00022723"/>
    </source>
</evidence>
<dbReference type="SMART" id="SM00849">
    <property type="entry name" value="Lactamase_B"/>
    <property type="match status" value="1"/>
</dbReference>
<evidence type="ECO:0000256" key="4">
    <source>
        <dbReference type="ARBA" id="ARBA00022833"/>
    </source>
</evidence>
<protein>
    <recommendedName>
        <fullName evidence="5">Metallo-beta-lactamase domain-containing protein</fullName>
    </recommendedName>
</protein>
<keyword evidence="2" id="KW-0479">Metal-binding</keyword>
<dbReference type="PANTHER" id="PTHR42978:SF4">
    <property type="entry name" value="METALLO-BETA-LACTAMASE DOMAIN-CONTAINING PROTEIN"/>
    <property type="match status" value="1"/>
</dbReference>
<reference evidence="6" key="2">
    <citation type="submission" date="2021-02" db="EMBL/GenBank/DDBJ databases">
        <title>Aspergillus puulaauensis MK2 genome sequence.</title>
        <authorList>
            <person name="Futagami T."/>
            <person name="Mori K."/>
            <person name="Kadooka C."/>
            <person name="Tanaka T."/>
        </authorList>
    </citation>
    <scope>NUCLEOTIDE SEQUENCE</scope>
    <source>
        <strain evidence="6">MK2</strain>
    </source>
</reference>
<comment type="similarity">
    <text evidence="1">Belongs to the metallo-beta-lactamase superfamily.</text>
</comment>
<organism evidence="6 7">
    <name type="scientific">Aspergillus puulaauensis</name>
    <dbReference type="NCBI Taxonomy" id="1220207"/>
    <lineage>
        <taxon>Eukaryota</taxon>
        <taxon>Fungi</taxon>
        <taxon>Dikarya</taxon>
        <taxon>Ascomycota</taxon>
        <taxon>Pezizomycotina</taxon>
        <taxon>Eurotiomycetes</taxon>
        <taxon>Eurotiomycetidae</taxon>
        <taxon>Eurotiales</taxon>
        <taxon>Aspergillaceae</taxon>
        <taxon>Aspergillus</taxon>
    </lineage>
</organism>
<dbReference type="GO" id="GO:0016787">
    <property type="term" value="F:hydrolase activity"/>
    <property type="evidence" value="ECO:0007669"/>
    <property type="project" value="UniProtKB-KW"/>
</dbReference>
<keyword evidence="7" id="KW-1185">Reference proteome</keyword>
<dbReference type="Pfam" id="PF00753">
    <property type="entry name" value="Lactamase_B"/>
    <property type="match status" value="1"/>
</dbReference>
<dbReference type="InterPro" id="IPR001279">
    <property type="entry name" value="Metallo-B-lactamas"/>
</dbReference>
<dbReference type="KEGG" id="apuu:APUU_10632A"/>
<dbReference type="GeneID" id="64967809"/>
<dbReference type="Proteomes" id="UP000654913">
    <property type="component" value="Chromosome 1"/>
</dbReference>
<gene>
    <name evidence="6" type="ORF">APUU_10632A</name>
</gene>
<dbReference type="EMBL" id="AP024443">
    <property type="protein sequence ID" value="BCS17804.1"/>
    <property type="molecule type" value="Genomic_DNA"/>
</dbReference>
<name>A0A7R7XBR9_9EURO</name>
<dbReference type="RefSeq" id="XP_041549998.1">
    <property type="nucleotide sequence ID" value="XM_041702952.1"/>
</dbReference>
<feature type="domain" description="Metallo-beta-lactamase" evidence="5">
    <location>
        <begin position="44"/>
        <end position="280"/>
    </location>
</feature>